<organism evidence="1">
    <name type="scientific">Peptoniphilus harei</name>
    <dbReference type="NCBI Taxonomy" id="54005"/>
    <lineage>
        <taxon>Bacteria</taxon>
        <taxon>Bacillati</taxon>
        <taxon>Bacillota</taxon>
        <taxon>Tissierellia</taxon>
        <taxon>Tissierellales</taxon>
        <taxon>Peptoniphilaceae</taxon>
        <taxon>Peptoniphilus</taxon>
    </lineage>
</organism>
<dbReference type="RefSeq" id="WP_156417329.1">
    <property type="nucleotide sequence ID" value="NZ_KQ957105.1"/>
</dbReference>
<dbReference type="PATRIC" id="fig|54005.3.peg.1603"/>
<protein>
    <submittedName>
        <fullName evidence="1">Uncharacterized protein</fullName>
    </submittedName>
</protein>
<sequence length="46" mass="5195">MGGNFLENVWIDSKIIEECMIGRAVNVGKIYGLNSAYEMGGFKYEF</sequence>
<accession>A0A133PJJ6</accession>
<evidence type="ECO:0000313" key="1">
    <source>
        <dbReference type="EMBL" id="KXA28643.1"/>
    </source>
</evidence>
<evidence type="ECO:0000313" key="2">
    <source>
        <dbReference type="Proteomes" id="UP000070174"/>
    </source>
</evidence>
<comment type="caution">
    <text evidence="1">The sequence shown here is derived from an EMBL/GenBank/DDBJ whole genome shotgun (WGS) entry which is preliminary data.</text>
</comment>
<reference evidence="1 2" key="1">
    <citation type="submission" date="2016-01" db="EMBL/GenBank/DDBJ databases">
        <authorList>
            <person name="Oliw E.H."/>
        </authorList>
    </citation>
    <scope>NUCLEOTIDE SEQUENCE [LARGE SCALE GENOMIC DNA]</scope>
    <source>
        <strain evidence="1 2">CMW7756A</strain>
    </source>
</reference>
<proteinExistence type="predicted"/>
<dbReference type="EMBL" id="LRQE01000041">
    <property type="protein sequence ID" value="KXA28643.1"/>
    <property type="molecule type" value="Genomic_DNA"/>
</dbReference>
<name>A0A133PJJ6_9FIRM</name>
<dbReference type="Proteomes" id="UP000070174">
    <property type="component" value="Unassembled WGS sequence"/>
</dbReference>
<gene>
    <name evidence="1" type="ORF">HMPREF3229_01639</name>
</gene>
<dbReference type="AlphaFoldDB" id="A0A133PJJ6"/>